<evidence type="ECO:0000313" key="1">
    <source>
        <dbReference type="EMBL" id="CAB4200469.1"/>
    </source>
</evidence>
<protein>
    <submittedName>
        <fullName evidence="1">Uncharacterized protein</fullName>
    </submittedName>
</protein>
<accession>A0A6J5S3R3</accession>
<organism evidence="1">
    <name type="scientific">uncultured Caudovirales phage</name>
    <dbReference type="NCBI Taxonomy" id="2100421"/>
    <lineage>
        <taxon>Viruses</taxon>
        <taxon>Duplodnaviria</taxon>
        <taxon>Heunggongvirae</taxon>
        <taxon>Uroviricota</taxon>
        <taxon>Caudoviricetes</taxon>
        <taxon>Peduoviridae</taxon>
        <taxon>Maltschvirus</taxon>
        <taxon>Maltschvirus maltsch</taxon>
    </lineage>
</organism>
<gene>
    <name evidence="1" type="ORF">UFOVP1339_46</name>
</gene>
<proteinExistence type="predicted"/>
<name>A0A6J5S3R3_9CAUD</name>
<dbReference type="EMBL" id="LR797300">
    <property type="protein sequence ID" value="CAB4200469.1"/>
    <property type="molecule type" value="Genomic_DNA"/>
</dbReference>
<sequence length="77" mass="7810">MAKTNFRGLADAFHAADAAMTLTPAGNGGFGLDHGSMMPKKQQSPAQKSAVVKAATASVAKRKIAAGLPAFGTPKKL</sequence>
<reference evidence="1" key="1">
    <citation type="submission" date="2020-05" db="EMBL/GenBank/DDBJ databases">
        <authorList>
            <person name="Chiriac C."/>
            <person name="Salcher M."/>
            <person name="Ghai R."/>
            <person name="Kavagutti S V."/>
        </authorList>
    </citation>
    <scope>NUCLEOTIDE SEQUENCE</scope>
</reference>